<evidence type="ECO:0000313" key="2">
    <source>
        <dbReference type="EMBL" id="CAH3118766.1"/>
    </source>
</evidence>
<sequence length="100" mass="11231">MAKNKDSNHYECDQPEREDAYSTLSPFSYARQPGLQPSPYNQQIMPQQYYVPSIMSSMQMMAPFTHSPAHAVPASQFSDPPTSSQGNAQNGAQWKKKSMD</sequence>
<organism evidence="2 3">
    <name type="scientific">Porites lobata</name>
    <dbReference type="NCBI Taxonomy" id="104759"/>
    <lineage>
        <taxon>Eukaryota</taxon>
        <taxon>Metazoa</taxon>
        <taxon>Cnidaria</taxon>
        <taxon>Anthozoa</taxon>
        <taxon>Hexacorallia</taxon>
        <taxon>Scleractinia</taxon>
        <taxon>Fungiina</taxon>
        <taxon>Poritidae</taxon>
        <taxon>Porites</taxon>
    </lineage>
</organism>
<feature type="region of interest" description="Disordered" evidence="1">
    <location>
        <begin position="70"/>
        <end position="100"/>
    </location>
</feature>
<comment type="caution">
    <text evidence="2">The sequence shown here is derived from an EMBL/GenBank/DDBJ whole genome shotgun (WGS) entry which is preliminary data.</text>
</comment>
<reference evidence="2 3" key="1">
    <citation type="submission" date="2022-05" db="EMBL/GenBank/DDBJ databases">
        <authorList>
            <consortium name="Genoscope - CEA"/>
            <person name="William W."/>
        </authorList>
    </citation>
    <scope>NUCLEOTIDE SEQUENCE [LARGE SCALE GENOMIC DNA]</scope>
</reference>
<proteinExistence type="predicted"/>
<protein>
    <submittedName>
        <fullName evidence="2">Uncharacterized protein</fullName>
    </submittedName>
</protein>
<evidence type="ECO:0000256" key="1">
    <source>
        <dbReference type="SAM" id="MobiDB-lite"/>
    </source>
</evidence>
<feature type="compositionally biased region" description="Basic and acidic residues" evidence="1">
    <location>
        <begin position="1"/>
        <end position="20"/>
    </location>
</feature>
<feature type="region of interest" description="Disordered" evidence="1">
    <location>
        <begin position="1"/>
        <end position="41"/>
    </location>
</feature>
<accession>A0ABN8NS29</accession>
<feature type="compositionally biased region" description="Polar residues" evidence="1">
    <location>
        <begin position="75"/>
        <end position="92"/>
    </location>
</feature>
<evidence type="ECO:0000313" key="3">
    <source>
        <dbReference type="Proteomes" id="UP001159405"/>
    </source>
</evidence>
<keyword evidence="3" id="KW-1185">Reference proteome</keyword>
<dbReference type="Proteomes" id="UP001159405">
    <property type="component" value="Unassembled WGS sequence"/>
</dbReference>
<dbReference type="EMBL" id="CALNXK010000032">
    <property type="protein sequence ID" value="CAH3118766.1"/>
    <property type="molecule type" value="Genomic_DNA"/>
</dbReference>
<gene>
    <name evidence="2" type="ORF">PLOB_00026882</name>
</gene>
<name>A0ABN8NS29_9CNID</name>